<sequence>MIRFTAMLSTILLPLVLCLTLLVLLLFFIRNLRTFKNPPLPPGPKGLPIIGNLHQFDSSILYLQLWQLSKKYGPIFSLQLGLRPAIVVSSPKLAKEVLKNHDLEFSGRPKLLGQQKLSYNGSEIAFSPYNEYWRQIRKICVVHIFSSKRVSSFSSIRNCEVKQMIKKISGHASSSGVTNLNELLMSLSSTIMCRVAFGRRYEDEGSEKSRFHVLLNELQAMMSTFFVSDYIPFTGWIDKLKGLHARLERNFKEFDKFYQEVIDEHMDPNRQQMEEHDMVDVLLQLKNDRSLSIDLTYDHIKGVLMDILVAGTDTTAATSVWAMTALIKNPRVMKKVQEEIRNVGGTKDFLDEDDVQKLSYFKAMIKETFRLYPPATLLVPRESNEECIIHGYRIPAKTILYVNAWVIHRDPESWKNPQEFIPERFLDSDVDFRGQDFQLIPFGTGRRSCPGLPMAVVILELVLANLLHSFDWELPQGMIKEDIDVQVLPGLTQHKKNDLCLCAKTRSHI</sequence>
<keyword evidence="8 13" id="KW-0560">Oxidoreductase</keyword>
<keyword evidence="5" id="KW-0812">Transmembrane</keyword>
<reference evidence="14 15" key="1">
    <citation type="submission" date="2018-09" db="EMBL/GenBank/DDBJ databases">
        <title>A high-quality reference genome of wild soybean provides a powerful tool to mine soybean genomes.</title>
        <authorList>
            <person name="Xie M."/>
            <person name="Chung C.Y.L."/>
            <person name="Li M.-W."/>
            <person name="Wong F.-L."/>
            <person name="Chan T.-F."/>
            <person name="Lam H.-M."/>
        </authorList>
    </citation>
    <scope>NUCLEOTIDE SEQUENCE [LARGE SCALE GENOMIC DNA]</scope>
    <source>
        <strain evidence="15">cv. W05</strain>
        <tissue evidence="14">Hypocotyl of etiolated seedlings</tissue>
    </source>
</reference>
<evidence type="ECO:0000313" key="14">
    <source>
        <dbReference type="EMBL" id="RZC18907.1"/>
    </source>
</evidence>
<dbReference type="SMR" id="A0A445L6Y3"/>
<dbReference type="EMBL" id="QZWG01000003">
    <property type="protein sequence ID" value="RZC18907.1"/>
    <property type="molecule type" value="Genomic_DNA"/>
</dbReference>
<keyword evidence="4 12" id="KW-0349">Heme</keyword>
<dbReference type="SUPFAM" id="SSF48264">
    <property type="entry name" value="Cytochrome P450"/>
    <property type="match status" value="1"/>
</dbReference>
<dbReference type="GO" id="GO:0020037">
    <property type="term" value="F:heme binding"/>
    <property type="evidence" value="ECO:0007669"/>
    <property type="project" value="InterPro"/>
</dbReference>
<comment type="subcellular location">
    <subcellularLocation>
        <location evidence="2">Membrane</location>
        <topology evidence="2">Single-pass membrane protein</topology>
    </subcellularLocation>
</comment>
<dbReference type="AlphaFoldDB" id="A0A445L6Y3"/>
<proteinExistence type="inferred from homology"/>
<evidence type="ECO:0000256" key="9">
    <source>
        <dbReference type="ARBA" id="ARBA00023004"/>
    </source>
</evidence>
<keyword evidence="11" id="KW-0472">Membrane</keyword>
<evidence type="ECO:0000256" key="5">
    <source>
        <dbReference type="ARBA" id="ARBA00022692"/>
    </source>
</evidence>
<dbReference type="Pfam" id="PF00067">
    <property type="entry name" value="p450"/>
    <property type="match status" value="1"/>
</dbReference>
<evidence type="ECO:0000256" key="11">
    <source>
        <dbReference type="ARBA" id="ARBA00023136"/>
    </source>
</evidence>
<evidence type="ECO:0000256" key="12">
    <source>
        <dbReference type="PIRSR" id="PIRSR602401-1"/>
    </source>
</evidence>
<evidence type="ECO:0000313" key="15">
    <source>
        <dbReference type="Proteomes" id="UP000289340"/>
    </source>
</evidence>
<comment type="similarity">
    <text evidence="3 13">Belongs to the cytochrome P450 family.</text>
</comment>
<keyword evidence="6 12" id="KW-0479">Metal-binding</keyword>
<organism evidence="14 15">
    <name type="scientific">Glycine soja</name>
    <name type="common">Wild soybean</name>
    <dbReference type="NCBI Taxonomy" id="3848"/>
    <lineage>
        <taxon>Eukaryota</taxon>
        <taxon>Viridiplantae</taxon>
        <taxon>Streptophyta</taxon>
        <taxon>Embryophyta</taxon>
        <taxon>Tracheophyta</taxon>
        <taxon>Spermatophyta</taxon>
        <taxon>Magnoliopsida</taxon>
        <taxon>eudicotyledons</taxon>
        <taxon>Gunneridae</taxon>
        <taxon>Pentapetalae</taxon>
        <taxon>rosids</taxon>
        <taxon>fabids</taxon>
        <taxon>Fabales</taxon>
        <taxon>Fabaceae</taxon>
        <taxon>Papilionoideae</taxon>
        <taxon>50 kb inversion clade</taxon>
        <taxon>NPAAA clade</taxon>
        <taxon>indigoferoid/millettioid clade</taxon>
        <taxon>Phaseoleae</taxon>
        <taxon>Glycine</taxon>
        <taxon>Glycine subgen. Soja</taxon>
    </lineage>
</organism>
<dbReference type="GO" id="GO:0004497">
    <property type="term" value="F:monooxygenase activity"/>
    <property type="evidence" value="ECO:0007669"/>
    <property type="project" value="UniProtKB-KW"/>
</dbReference>
<dbReference type="InterPro" id="IPR017972">
    <property type="entry name" value="Cyt_P450_CS"/>
</dbReference>
<evidence type="ECO:0000256" key="4">
    <source>
        <dbReference type="ARBA" id="ARBA00022617"/>
    </source>
</evidence>
<dbReference type="Proteomes" id="UP000289340">
    <property type="component" value="Chromosome 3"/>
</dbReference>
<dbReference type="Gramene" id="XM_028368447.1">
    <property type="protein sequence ID" value="XP_028224248.1"/>
    <property type="gene ID" value="LOC114405923"/>
</dbReference>
<keyword evidence="10 13" id="KW-0503">Monooxygenase</keyword>
<evidence type="ECO:0000256" key="13">
    <source>
        <dbReference type="RuleBase" id="RU000461"/>
    </source>
</evidence>
<evidence type="ECO:0000256" key="7">
    <source>
        <dbReference type="ARBA" id="ARBA00022989"/>
    </source>
</evidence>
<dbReference type="GO" id="GO:0016020">
    <property type="term" value="C:membrane"/>
    <property type="evidence" value="ECO:0007669"/>
    <property type="project" value="UniProtKB-SubCell"/>
</dbReference>
<gene>
    <name evidence="14" type="ORF">D0Y65_005937</name>
</gene>
<name>A0A445L6Y3_GLYSO</name>
<accession>A0A445L6Y3</accession>
<dbReference type="PROSITE" id="PS00086">
    <property type="entry name" value="CYTOCHROME_P450"/>
    <property type="match status" value="1"/>
</dbReference>
<dbReference type="InterPro" id="IPR001128">
    <property type="entry name" value="Cyt_P450"/>
</dbReference>
<keyword evidence="15" id="KW-1185">Reference proteome</keyword>
<comment type="cofactor">
    <cofactor evidence="1 12">
        <name>heme</name>
        <dbReference type="ChEBI" id="CHEBI:30413"/>
    </cofactor>
</comment>
<keyword evidence="7" id="KW-1133">Transmembrane helix</keyword>
<dbReference type="GO" id="GO:0005506">
    <property type="term" value="F:iron ion binding"/>
    <property type="evidence" value="ECO:0007669"/>
    <property type="project" value="InterPro"/>
</dbReference>
<dbReference type="PRINTS" id="PR00463">
    <property type="entry name" value="EP450I"/>
</dbReference>
<evidence type="ECO:0000256" key="6">
    <source>
        <dbReference type="ARBA" id="ARBA00022723"/>
    </source>
</evidence>
<dbReference type="PRINTS" id="PR00385">
    <property type="entry name" value="P450"/>
</dbReference>
<comment type="caution">
    <text evidence="14">The sequence shown here is derived from an EMBL/GenBank/DDBJ whole genome shotgun (WGS) entry which is preliminary data.</text>
</comment>
<evidence type="ECO:0000256" key="8">
    <source>
        <dbReference type="ARBA" id="ARBA00023002"/>
    </source>
</evidence>
<dbReference type="CDD" id="cd11072">
    <property type="entry name" value="CYP71-like"/>
    <property type="match status" value="1"/>
</dbReference>
<evidence type="ECO:0000256" key="10">
    <source>
        <dbReference type="ARBA" id="ARBA00023033"/>
    </source>
</evidence>
<dbReference type="InterPro" id="IPR036396">
    <property type="entry name" value="Cyt_P450_sf"/>
</dbReference>
<dbReference type="Gene3D" id="1.10.630.10">
    <property type="entry name" value="Cytochrome P450"/>
    <property type="match status" value="1"/>
</dbReference>
<dbReference type="InterPro" id="IPR002401">
    <property type="entry name" value="Cyt_P450_E_grp-I"/>
</dbReference>
<evidence type="ECO:0000256" key="2">
    <source>
        <dbReference type="ARBA" id="ARBA00004167"/>
    </source>
</evidence>
<dbReference type="PANTHER" id="PTHR47955:SF22">
    <property type="entry name" value="CYTOCHROME P450 83B1-LIKE"/>
    <property type="match status" value="1"/>
</dbReference>
<dbReference type="GO" id="GO:0016705">
    <property type="term" value="F:oxidoreductase activity, acting on paired donors, with incorporation or reduction of molecular oxygen"/>
    <property type="evidence" value="ECO:0007669"/>
    <property type="project" value="InterPro"/>
</dbReference>
<protein>
    <submittedName>
        <fullName evidence="14">Cytochrome P450 83B1</fullName>
    </submittedName>
</protein>
<feature type="binding site" description="axial binding residue" evidence="12">
    <location>
        <position position="449"/>
    </location>
    <ligand>
        <name>heme</name>
        <dbReference type="ChEBI" id="CHEBI:30413"/>
    </ligand>
    <ligandPart>
        <name>Fe</name>
        <dbReference type="ChEBI" id="CHEBI:18248"/>
    </ligandPart>
</feature>
<dbReference type="FunFam" id="1.10.630.10:FF:000011">
    <property type="entry name" value="Cytochrome P450 83B1"/>
    <property type="match status" value="1"/>
</dbReference>
<evidence type="ECO:0000256" key="1">
    <source>
        <dbReference type="ARBA" id="ARBA00001971"/>
    </source>
</evidence>
<evidence type="ECO:0000256" key="3">
    <source>
        <dbReference type="ARBA" id="ARBA00010617"/>
    </source>
</evidence>
<dbReference type="PANTHER" id="PTHR47955">
    <property type="entry name" value="CYTOCHROME P450 FAMILY 71 PROTEIN"/>
    <property type="match status" value="1"/>
</dbReference>
<keyword evidence="9 12" id="KW-0408">Iron</keyword>